<evidence type="ECO:0000256" key="1">
    <source>
        <dbReference type="SAM" id="MobiDB-lite"/>
    </source>
</evidence>
<evidence type="ECO:0000313" key="3">
    <source>
        <dbReference type="Proteomes" id="UP001281614"/>
    </source>
</evidence>
<comment type="caution">
    <text evidence="2">The sequence shown here is derived from an EMBL/GenBank/DDBJ whole genome shotgun (WGS) entry which is preliminary data.</text>
</comment>
<feature type="region of interest" description="Disordered" evidence="1">
    <location>
        <begin position="1"/>
        <end position="40"/>
    </location>
</feature>
<protein>
    <submittedName>
        <fullName evidence="2">Fungal specific transcription factor</fullName>
    </submittedName>
</protein>
<proteinExistence type="predicted"/>
<dbReference type="AlphaFoldDB" id="A0AAD9XWZ5"/>
<keyword evidence="3" id="KW-1185">Reference proteome</keyword>
<reference evidence="2" key="1">
    <citation type="submission" date="2023-02" db="EMBL/GenBank/DDBJ databases">
        <title>Colletotrichum kahawae CIFC_Que2 genome sequencing and assembly.</title>
        <authorList>
            <person name="Baroncelli R."/>
        </authorList>
    </citation>
    <scope>NUCLEOTIDE SEQUENCE</scope>
    <source>
        <strain evidence="2">CIFC_Que2</strain>
    </source>
</reference>
<sequence>MVTKPVLASDIGDKSSPRPGGAEREKPRFGLTGTPGTSGQTPYCLISRAAALCSCRPERSNATTEDRLYENIVTRLAQMERLVEELQEPKEPKEPKEPRVLIQHQSASAGPHRVDNLNSSLASFVSTITGLELTENS</sequence>
<dbReference type="Proteomes" id="UP001281614">
    <property type="component" value="Unassembled WGS sequence"/>
</dbReference>
<evidence type="ECO:0000313" key="2">
    <source>
        <dbReference type="EMBL" id="KAK2728287.1"/>
    </source>
</evidence>
<name>A0AAD9XWZ5_COLKA</name>
<accession>A0AAD9XWZ5</accession>
<feature type="compositionally biased region" description="Basic and acidic residues" evidence="1">
    <location>
        <begin position="11"/>
        <end position="28"/>
    </location>
</feature>
<dbReference type="EMBL" id="VYYT01000883">
    <property type="protein sequence ID" value="KAK2728287.1"/>
    <property type="molecule type" value="Genomic_DNA"/>
</dbReference>
<organism evidence="2 3">
    <name type="scientific">Colletotrichum kahawae</name>
    <name type="common">Coffee berry disease fungus</name>
    <dbReference type="NCBI Taxonomy" id="34407"/>
    <lineage>
        <taxon>Eukaryota</taxon>
        <taxon>Fungi</taxon>
        <taxon>Dikarya</taxon>
        <taxon>Ascomycota</taxon>
        <taxon>Pezizomycotina</taxon>
        <taxon>Sordariomycetes</taxon>
        <taxon>Hypocreomycetidae</taxon>
        <taxon>Glomerellales</taxon>
        <taxon>Glomerellaceae</taxon>
        <taxon>Colletotrichum</taxon>
        <taxon>Colletotrichum gloeosporioides species complex</taxon>
    </lineage>
</organism>
<gene>
    <name evidence="2" type="ORF">CKAH01_11084</name>
</gene>